<accession>A0A1W2TI34</accession>
<evidence type="ECO:0000313" key="1">
    <source>
        <dbReference type="EMBL" id="GAP87797.1"/>
    </source>
</evidence>
<gene>
    <name evidence="1" type="ORF">SAMD00023353_2801380</name>
</gene>
<name>A0A1W2TI34_ROSNE</name>
<evidence type="ECO:0000313" key="2">
    <source>
        <dbReference type="Proteomes" id="UP000054516"/>
    </source>
</evidence>
<dbReference type="Proteomes" id="UP000054516">
    <property type="component" value="Unassembled WGS sequence"/>
</dbReference>
<protein>
    <recommendedName>
        <fullName evidence="3">F-box domain-containing protein</fullName>
    </recommendedName>
</protein>
<dbReference type="EMBL" id="DF977473">
    <property type="protein sequence ID" value="GAP87797.1"/>
    <property type="molecule type" value="Genomic_DNA"/>
</dbReference>
<keyword evidence="2" id="KW-1185">Reference proteome</keyword>
<reference evidence="1" key="1">
    <citation type="submission" date="2016-03" db="EMBL/GenBank/DDBJ databases">
        <title>Draft genome sequence of Rosellinia necatrix.</title>
        <authorList>
            <person name="Kanematsu S."/>
        </authorList>
    </citation>
    <scope>NUCLEOTIDE SEQUENCE [LARGE SCALE GENOMIC DNA]</scope>
    <source>
        <strain evidence="1">W97</strain>
    </source>
</reference>
<dbReference type="OrthoDB" id="10025998at2759"/>
<organism evidence="1">
    <name type="scientific">Rosellinia necatrix</name>
    <name type="common">White root-rot fungus</name>
    <dbReference type="NCBI Taxonomy" id="77044"/>
    <lineage>
        <taxon>Eukaryota</taxon>
        <taxon>Fungi</taxon>
        <taxon>Dikarya</taxon>
        <taxon>Ascomycota</taxon>
        <taxon>Pezizomycotina</taxon>
        <taxon>Sordariomycetes</taxon>
        <taxon>Xylariomycetidae</taxon>
        <taxon>Xylariales</taxon>
        <taxon>Xylariaceae</taxon>
        <taxon>Rosellinia</taxon>
    </lineage>
</organism>
<evidence type="ECO:0008006" key="3">
    <source>
        <dbReference type="Google" id="ProtNLM"/>
    </source>
</evidence>
<dbReference type="AlphaFoldDB" id="A0A1W2TI34"/>
<dbReference type="OMA" id="ITYSKAY"/>
<proteinExistence type="predicted"/>
<dbReference type="STRING" id="77044.A0A1W2TI34"/>
<sequence length="456" mass="52672">MQSPVRDRIQSLMDIDTQMMDQTHVTGQHSRPTLRDMLRLYPIHKCILDNLDMASLMNLCGTSWGLRTDIYSSRWDINRKLERFFRDPRAFRTELGRADALISGSFALQFFANKFWPESDLDINLHGSERAERLGEYLVRAEGYEMVAAPVRFYDDSDIRTLDDIRMRSDRRRDICNVITYVRPTHDDDDGDDGNGSSTTGQCKVQLITTKHHPVQAILSGYYTTCIVNFITWNKAYCIFPRATLLFNETVPLTRQADCNVKLHKKYSLRGWRVRTALMAHDAERVDVTRTGPKGQNRYMVHPDPLGHGSFRDRRIGGGDTWTMRLGTAGVRPPPQPDSVIECSGFTIIRPNQRDDQDGLGFSITASPFVSHSLRYLYTYGSMTQAWQYVGDVLSCNTLGQINTKMMRRESEHLVEDTRVSLLFTQEFEKPDGWDYWDDWFPEALDREREELGNTY</sequence>